<gene>
    <name evidence="2" type="ORF">PUN28_003295</name>
</gene>
<protein>
    <submittedName>
        <fullName evidence="2">Uncharacterized protein</fullName>
    </submittedName>
</protein>
<comment type="caution">
    <text evidence="2">The sequence shown here is derived from an EMBL/GenBank/DDBJ whole genome shotgun (WGS) entry which is preliminary data.</text>
</comment>
<evidence type="ECO:0000256" key="1">
    <source>
        <dbReference type="SAM" id="MobiDB-lite"/>
    </source>
</evidence>
<name>A0AAW2GL25_9HYME</name>
<dbReference type="Proteomes" id="UP001430953">
    <property type="component" value="Unassembled WGS sequence"/>
</dbReference>
<feature type="compositionally biased region" description="Basic and acidic residues" evidence="1">
    <location>
        <begin position="46"/>
        <end position="69"/>
    </location>
</feature>
<sequence>MQPAPRCKVDRLQPPALSSLSSLYLLLFLSLYMSRAASLARQTRARGTEKDRGAQSRSEVPRVRGDERTGRKRRDGQMRSGLDRSPSQHPRAAASTDLRQIVFRSNCNVDLRTTVPRVSSLATLDG</sequence>
<organism evidence="2 3">
    <name type="scientific">Cardiocondyla obscurior</name>
    <dbReference type="NCBI Taxonomy" id="286306"/>
    <lineage>
        <taxon>Eukaryota</taxon>
        <taxon>Metazoa</taxon>
        <taxon>Ecdysozoa</taxon>
        <taxon>Arthropoda</taxon>
        <taxon>Hexapoda</taxon>
        <taxon>Insecta</taxon>
        <taxon>Pterygota</taxon>
        <taxon>Neoptera</taxon>
        <taxon>Endopterygota</taxon>
        <taxon>Hymenoptera</taxon>
        <taxon>Apocrita</taxon>
        <taxon>Aculeata</taxon>
        <taxon>Formicoidea</taxon>
        <taxon>Formicidae</taxon>
        <taxon>Myrmicinae</taxon>
        <taxon>Cardiocondyla</taxon>
    </lineage>
</organism>
<reference evidence="2 3" key="1">
    <citation type="submission" date="2023-03" db="EMBL/GenBank/DDBJ databases">
        <title>High recombination rates correlate with genetic variation in Cardiocondyla obscurior ants.</title>
        <authorList>
            <person name="Errbii M."/>
        </authorList>
    </citation>
    <scope>NUCLEOTIDE SEQUENCE [LARGE SCALE GENOMIC DNA]</scope>
    <source>
        <strain evidence="2">Alpha-2009</strain>
        <tissue evidence="2">Whole body</tissue>
    </source>
</reference>
<keyword evidence="3" id="KW-1185">Reference proteome</keyword>
<dbReference type="AlphaFoldDB" id="A0AAW2GL25"/>
<evidence type="ECO:0000313" key="2">
    <source>
        <dbReference type="EMBL" id="KAL0127937.1"/>
    </source>
</evidence>
<proteinExistence type="predicted"/>
<dbReference type="EMBL" id="JADYXP020000003">
    <property type="protein sequence ID" value="KAL0127937.1"/>
    <property type="molecule type" value="Genomic_DNA"/>
</dbReference>
<feature type="region of interest" description="Disordered" evidence="1">
    <location>
        <begin position="39"/>
        <end position="97"/>
    </location>
</feature>
<accession>A0AAW2GL25</accession>
<evidence type="ECO:0000313" key="3">
    <source>
        <dbReference type="Proteomes" id="UP001430953"/>
    </source>
</evidence>